<reference evidence="9 10" key="1">
    <citation type="journal article" date="2013" name="Genome Announc.">
        <title>Draft Genome Sequence of Cesiribacter andamanensis Strain AMV16T, Isolated from a Soil Sample from a Mud Volcano in the Andaman Islands, India.</title>
        <authorList>
            <person name="Shivaji S."/>
            <person name="Ara S."/>
            <person name="Begum Z."/>
            <person name="Srinivas T.N."/>
            <person name="Singh A."/>
            <person name="Kumar Pinnaka A."/>
        </authorList>
    </citation>
    <scope>NUCLEOTIDE SEQUENCE [LARGE SCALE GENOMIC DNA]</scope>
    <source>
        <strain evidence="9 10">AMV16</strain>
    </source>
</reference>
<evidence type="ECO:0000259" key="8">
    <source>
        <dbReference type="Pfam" id="PF08340"/>
    </source>
</evidence>
<evidence type="ECO:0008006" key="11">
    <source>
        <dbReference type="Google" id="ProtNLM"/>
    </source>
</evidence>
<dbReference type="GO" id="GO:0004521">
    <property type="term" value="F:RNA endonuclease activity"/>
    <property type="evidence" value="ECO:0007669"/>
    <property type="project" value="InterPro"/>
</dbReference>
<organism evidence="9 10">
    <name type="scientific">Cesiribacter andamanensis AMV16</name>
    <dbReference type="NCBI Taxonomy" id="1279009"/>
    <lineage>
        <taxon>Bacteria</taxon>
        <taxon>Pseudomonadati</taxon>
        <taxon>Bacteroidota</taxon>
        <taxon>Cytophagia</taxon>
        <taxon>Cytophagales</taxon>
        <taxon>Cesiribacteraceae</taxon>
        <taxon>Cesiribacter</taxon>
    </lineage>
</organism>
<keyword evidence="2" id="KW-0540">Nuclease</keyword>
<evidence type="ECO:0000259" key="7">
    <source>
        <dbReference type="Pfam" id="PF03755"/>
    </source>
</evidence>
<accession>M7NBI1</accession>
<dbReference type="Proteomes" id="UP000011910">
    <property type="component" value="Unassembled WGS sequence"/>
</dbReference>
<dbReference type="NCBIfam" id="TIGR00255">
    <property type="entry name" value="YicC/YloC family endoribonuclease"/>
    <property type="match status" value="1"/>
</dbReference>
<evidence type="ECO:0000313" key="9">
    <source>
        <dbReference type="EMBL" id="EMR04551.1"/>
    </source>
</evidence>
<gene>
    <name evidence="9" type="ORF">ADICEAN_00309</name>
</gene>
<evidence type="ECO:0000256" key="1">
    <source>
        <dbReference type="ARBA" id="ARBA00001968"/>
    </source>
</evidence>
<dbReference type="InterPro" id="IPR013551">
    <property type="entry name" value="YicC-like_C"/>
</dbReference>
<feature type="domain" description="Endoribonuclease YicC-like N-terminal" evidence="7">
    <location>
        <begin position="2"/>
        <end position="155"/>
    </location>
</feature>
<protein>
    <recommendedName>
        <fullName evidence="11">YicC-like family, N-terminal region</fullName>
    </recommendedName>
</protein>
<dbReference type="InterPro" id="IPR005229">
    <property type="entry name" value="YicC/YloC-like"/>
</dbReference>
<dbReference type="Pfam" id="PF08340">
    <property type="entry name" value="YicC-like_C"/>
    <property type="match status" value="1"/>
</dbReference>
<evidence type="ECO:0000256" key="5">
    <source>
        <dbReference type="ARBA" id="ARBA00035648"/>
    </source>
</evidence>
<evidence type="ECO:0000256" key="3">
    <source>
        <dbReference type="ARBA" id="ARBA00022759"/>
    </source>
</evidence>
<comment type="caution">
    <text evidence="9">The sequence shown here is derived from an EMBL/GenBank/DDBJ whole genome shotgun (WGS) entry which is preliminary data.</text>
</comment>
<dbReference type="RefSeq" id="WP_009193719.1">
    <property type="nucleotide sequence ID" value="NZ_AODQ01000004.1"/>
</dbReference>
<keyword evidence="6" id="KW-0175">Coiled coil</keyword>
<sequence>MLKSMTGYGKAQAEINNVLITAEVKTLNSKYLELNLRLPKAYSDAEMEVRNLLSHLLVRGKANVVVEVQHLGQSSTHVDYNKELFAYYYSTLQQLADSVGASHDDLFRLALQQPEVAGSPVTEVGEEEWQLMHETIRMAVKQCDVFRAREGDALRMKLHGYASEISRLLQEVEKKDGERIASIRERLEKKMEELMSLEKLDRNRLEQEMFFYIEKLDISEEKVRLRTHLNYFEQTLKSADSNGKKLGFLGQEIGREINTIGSKANDATVQLLVVQMKEELEKIKEQSLNIL</sequence>
<dbReference type="InterPro" id="IPR013527">
    <property type="entry name" value="YicC-like_N"/>
</dbReference>
<evidence type="ECO:0000256" key="6">
    <source>
        <dbReference type="SAM" id="Coils"/>
    </source>
</evidence>
<name>M7NBI1_9BACT</name>
<dbReference type="PANTHER" id="PTHR30636:SF3">
    <property type="entry name" value="UPF0701 PROTEIN YICC"/>
    <property type="match status" value="1"/>
</dbReference>
<keyword evidence="4" id="KW-0378">Hydrolase</keyword>
<dbReference type="AlphaFoldDB" id="M7NBI1"/>
<evidence type="ECO:0000256" key="4">
    <source>
        <dbReference type="ARBA" id="ARBA00022801"/>
    </source>
</evidence>
<comment type="similarity">
    <text evidence="5">Belongs to the YicC/YloC family.</text>
</comment>
<evidence type="ECO:0000256" key="2">
    <source>
        <dbReference type="ARBA" id="ARBA00022722"/>
    </source>
</evidence>
<comment type="cofactor">
    <cofactor evidence="1">
        <name>a divalent metal cation</name>
        <dbReference type="ChEBI" id="CHEBI:60240"/>
    </cofactor>
</comment>
<dbReference type="GO" id="GO:0016787">
    <property type="term" value="F:hydrolase activity"/>
    <property type="evidence" value="ECO:0007669"/>
    <property type="project" value="UniProtKB-KW"/>
</dbReference>
<dbReference type="EMBL" id="AODQ01000004">
    <property type="protein sequence ID" value="EMR04551.1"/>
    <property type="molecule type" value="Genomic_DNA"/>
</dbReference>
<keyword evidence="3" id="KW-0255">Endonuclease</keyword>
<dbReference type="PATRIC" id="fig|1279009.4.peg.309"/>
<feature type="domain" description="Endoribonuclease YicC-like C-terminal" evidence="8">
    <location>
        <begin position="172"/>
        <end position="290"/>
    </location>
</feature>
<proteinExistence type="inferred from homology"/>
<keyword evidence="10" id="KW-1185">Reference proteome</keyword>
<dbReference type="PANTHER" id="PTHR30636">
    <property type="entry name" value="UPF0701 PROTEIN YICC"/>
    <property type="match status" value="1"/>
</dbReference>
<dbReference type="STRING" id="1279009.ADICEAN_00309"/>
<feature type="coiled-coil region" evidence="6">
    <location>
        <begin position="180"/>
        <end position="208"/>
    </location>
</feature>
<dbReference type="eggNOG" id="COG1561">
    <property type="taxonomic scope" value="Bacteria"/>
</dbReference>
<evidence type="ECO:0000313" key="10">
    <source>
        <dbReference type="Proteomes" id="UP000011910"/>
    </source>
</evidence>
<dbReference type="Pfam" id="PF03755">
    <property type="entry name" value="YicC-like_N"/>
    <property type="match status" value="1"/>
</dbReference>